<dbReference type="GeneID" id="85014022"/>
<evidence type="ECO:0000256" key="3">
    <source>
        <dbReference type="ARBA" id="ARBA00010835"/>
    </source>
</evidence>
<reference evidence="12 13" key="1">
    <citation type="submission" date="2020-08" db="EMBL/GenBank/DDBJ databases">
        <title>Genomic Encyclopedia of Type Strains, Phase IV (KMG-IV): sequencing the most valuable type-strain genomes for metagenomic binning, comparative biology and taxonomic classification.</title>
        <authorList>
            <person name="Goeker M."/>
        </authorList>
    </citation>
    <scope>NUCLEOTIDE SEQUENCE [LARGE SCALE GENOMIC DNA]</scope>
    <source>
        <strain evidence="12 13">DSM 17245</strain>
    </source>
</reference>
<dbReference type="SMART" id="SM00937">
    <property type="entry name" value="PCRF"/>
    <property type="match status" value="1"/>
</dbReference>
<feature type="region of interest" description="Disordered" evidence="10">
    <location>
        <begin position="287"/>
        <end position="308"/>
    </location>
</feature>
<dbReference type="AlphaFoldDB" id="A0A7W9SE57"/>
<evidence type="ECO:0000256" key="10">
    <source>
        <dbReference type="SAM" id="MobiDB-lite"/>
    </source>
</evidence>
<dbReference type="GO" id="GO:0005829">
    <property type="term" value="C:cytosol"/>
    <property type="evidence" value="ECO:0007669"/>
    <property type="project" value="UniProtKB-ARBA"/>
</dbReference>
<evidence type="ECO:0000256" key="2">
    <source>
        <dbReference type="ARBA" id="ARBA00004496"/>
    </source>
</evidence>
<evidence type="ECO:0000256" key="8">
    <source>
        <dbReference type="HAMAP-Rule" id="MF_00093"/>
    </source>
</evidence>
<organism evidence="12 13">
    <name type="scientific">Oribacterium sinus</name>
    <dbReference type="NCBI Taxonomy" id="237576"/>
    <lineage>
        <taxon>Bacteria</taxon>
        <taxon>Bacillati</taxon>
        <taxon>Bacillota</taxon>
        <taxon>Clostridia</taxon>
        <taxon>Lachnospirales</taxon>
        <taxon>Lachnospiraceae</taxon>
        <taxon>Oribacterium</taxon>
    </lineage>
</organism>
<dbReference type="RefSeq" id="WP_007157084.1">
    <property type="nucleotide sequence ID" value="NZ_CAUQVT010000019.1"/>
</dbReference>
<dbReference type="FunFam" id="3.30.70.1660:FF:000004">
    <property type="entry name" value="Peptide chain release factor 1"/>
    <property type="match status" value="1"/>
</dbReference>
<dbReference type="HAMAP" id="MF_00093">
    <property type="entry name" value="Rel_fac_1"/>
    <property type="match status" value="1"/>
</dbReference>
<evidence type="ECO:0000256" key="7">
    <source>
        <dbReference type="ARBA" id="ARBA00050039"/>
    </source>
</evidence>
<comment type="subcellular location">
    <subcellularLocation>
        <location evidence="2 8">Cytoplasm</location>
    </subcellularLocation>
</comment>
<dbReference type="FunFam" id="3.30.160.20:FF:000004">
    <property type="entry name" value="Peptide chain release factor 1"/>
    <property type="match status" value="1"/>
</dbReference>
<feature type="compositionally biased region" description="Basic and acidic residues" evidence="10">
    <location>
        <begin position="287"/>
        <end position="306"/>
    </location>
</feature>
<dbReference type="EMBL" id="JACHHH010000002">
    <property type="protein sequence ID" value="MBB6040494.1"/>
    <property type="molecule type" value="Genomic_DNA"/>
</dbReference>
<evidence type="ECO:0000256" key="4">
    <source>
        <dbReference type="ARBA" id="ARBA00022481"/>
    </source>
</evidence>
<feature type="domain" description="Prokaryotic-type class I peptide chain release factors" evidence="11">
    <location>
        <begin position="226"/>
        <end position="242"/>
    </location>
</feature>
<dbReference type="PROSITE" id="PS00745">
    <property type="entry name" value="RF_PROK_I"/>
    <property type="match status" value="1"/>
</dbReference>
<evidence type="ECO:0000256" key="6">
    <source>
        <dbReference type="ARBA" id="ARBA00022917"/>
    </source>
</evidence>
<dbReference type="Gene3D" id="3.30.70.1660">
    <property type="match status" value="2"/>
</dbReference>
<accession>A0A7W9SE57</accession>
<evidence type="ECO:0000313" key="12">
    <source>
        <dbReference type="EMBL" id="MBB6040494.1"/>
    </source>
</evidence>
<dbReference type="Gene3D" id="6.10.140.1950">
    <property type="match status" value="1"/>
</dbReference>
<dbReference type="InterPro" id="IPR005139">
    <property type="entry name" value="PCRF"/>
</dbReference>
<evidence type="ECO:0000259" key="11">
    <source>
        <dbReference type="PROSITE" id="PS00745"/>
    </source>
</evidence>
<dbReference type="Proteomes" id="UP000522163">
    <property type="component" value="Unassembled WGS sequence"/>
</dbReference>
<dbReference type="PANTHER" id="PTHR43804:SF7">
    <property type="entry name" value="LD18447P"/>
    <property type="match status" value="1"/>
</dbReference>
<dbReference type="PANTHER" id="PTHR43804">
    <property type="entry name" value="LD18447P"/>
    <property type="match status" value="1"/>
</dbReference>
<feature type="modified residue" description="N5-methylglutamine" evidence="8">
    <location>
        <position position="233"/>
    </location>
</feature>
<dbReference type="InterPro" id="IPR000352">
    <property type="entry name" value="Pep_chain_release_fac_I"/>
</dbReference>
<dbReference type="InterPro" id="IPR045853">
    <property type="entry name" value="Pep_chain_release_fac_I_sf"/>
</dbReference>
<keyword evidence="6 8" id="KW-0648">Protein biosynthesis</keyword>
<dbReference type="GO" id="GO:0016149">
    <property type="term" value="F:translation release factor activity, codon specific"/>
    <property type="evidence" value="ECO:0007669"/>
    <property type="project" value="UniProtKB-UniRule"/>
</dbReference>
<keyword evidence="4 8" id="KW-0488">Methylation</keyword>
<comment type="similarity">
    <text evidence="3 8">Belongs to the prokaryotic/mitochondrial release factor family.</text>
</comment>
<comment type="function">
    <text evidence="1 8">Peptide chain release factor 1 directs the termination of translation in response to the peptide chain termination codons UAG and UAA.</text>
</comment>
<sequence>MFENLEEVKKHYEEIMHNLTIPEVVSDISQYKKLILEQTSLEPIYKAYLAFRKAEQSEEEALSLLDNEKDKEILEMAKEELQQAKEDQERLTKEIQLLLLPKDENDDKNIVMEIRGGAGGEEAALFAGSLYRMYTSYAEKRGWKTELVSFNETGLGGLKEVVFIVDGHGAYSRLKYESGVHRVQRVPETESGGRIHTSTATVAVMPEVEDVQVEINPADVRMEVFRSSGAGGQHINKTSSAVRLIHEPTGLVAECQEERSQVQNREKAMRLLRARLYEIELEKQQSENAAEKRSQLGTGDRSEKIRTYNFPQGRVTDHRIKLTLYNIDAVLSGDLDLLIDPLITEDQAEKLARLEEKN</sequence>
<dbReference type="Pfam" id="PF03462">
    <property type="entry name" value="PCRF"/>
    <property type="match status" value="1"/>
</dbReference>
<feature type="coiled-coil region" evidence="9">
    <location>
        <begin position="64"/>
        <end position="98"/>
    </location>
</feature>
<dbReference type="Gene3D" id="3.30.160.20">
    <property type="match status" value="1"/>
</dbReference>
<protein>
    <recommendedName>
        <fullName evidence="7 8">Peptide chain release factor 1</fullName>
        <shortName evidence="8">RF-1</shortName>
    </recommendedName>
</protein>
<comment type="PTM">
    <text evidence="8">Methylated by PrmC. Methylation increases the termination efficiency of RF1.</text>
</comment>
<keyword evidence="5 8" id="KW-0963">Cytoplasm</keyword>
<evidence type="ECO:0000313" key="13">
    <source>
        <dbReference type="Proteomes" id="UP000522163"/>
    </source>
</evidence>
<name>A0A7W9SE57_9FIRM</name>
<dbReference type="Pfam" id="PF00472">
    <property type="entry name" value="RF-1"/>
    <property type="match status" value="1"/>
</dbReference>
<evidence type="ECO:0000256" key="5">
    <source>
        <dbReference type="ARBA" id="ARBA00022490"/>
    </source>
</evidence>
<evidence type="ECO:0000256" key="1">
    <source>
        <dbReference type="ARBA" id="ARBA00002986"/>
    </source>
</evidence>
<dbReference type="NCBIfam" id="NF001859">
    <property type="entry name" value="PRK00591.1"/>
    <property type="match status" value="1"/>
</dbReference>
<dbReference type="FunFam" id="3.30.70.1660:FF:000002">
    <property type="entry name" value="Peptide chain release factor 1"/>
    <property type="match status" value="1"/>
</dbReference>
<comment type="caution">
    <text evidence="12">The sequence shown here is derived from an EMBL/GenBank/DDBJ whole genome shotgun (WGS) entry which is preliminary data.</text>
</comment>
<evidence type="ECO:0000256" key="9">
    <source>
        <dbReference type="SAM" id="Coils"/>
    </source>
</evidence>
<dbReference type="SUPFAM" id="SSF75620">
    <property type="entry name" value="Release factor"/>
    <property type="match status" value="1"/>
</dbReference>
<dbReference type="InterPro" id="IPR004373">
    <property type="entry name" value="RF-1"/>
</dbReference>
<gene>
    <name evidence="8" type="primary">prfA</name>
    <name evidence="12" type="ORF">HNQ46_000457</name>
</gene>
<keyword evidence="9" id="KW-0175">Coiled coil</keyword>
<dbReference type="NCBIfam" id="TIGR00019">
    <property type="entry name" value="prfA"/>
    <property type="match status" value="1"/>
</dbReference>
<proteinExistence type="inferred from homology"/>
<dbReference type="InterPro" id="IPR050057">
    <property type="entry name" value="Prokaryotic/Mito_RF"/>
</dbReference>